<reference evidence="4 5" key="2">
    <citation type="journal article" date="2014" name="Genome Announc.">
        <title>Complete Genome Sequence of the Subsurface, Mesophilic Sulfate-Reducing Bacterium Desulfovibrio aespoeensis Aspo-2.</title>
        <authorList>
            <person name="Pedersen K."/>
            <person name="Bengtsson A."/>
            <person name="Edlund J."/>
            <person name="Rabe L."/>
            <person name="Hazen T."/>
            <person name="Chakraborty R."/>
            <person name="Goodwin L."/>
            <person name="Shapiro N."/>
        </authorList>
    </citation>
    <scope>NUCLEOTIDE SEQUENCE [LARGE SCALE GENOMIC DNA]</scope>
    <source>
        <strain evidence="5">ATCC 700646 / DSM 10631 / Aspo-2</strain>
    </source>
</reference>
<organism evidence="4 5">
    <name type="scientific">Pseudodesulfovibrio aespoeensis (strain ATCC 700646 / DSM 10631 / Aspo-2)</name>
    <name type="common">Desulfovibrio aespoeensis</name>
    <dbReference type="NCBI Taxonomy" id="643562"/>
    <lineage>
        <taxon>Bacteria</taxon>
        <taxon>Pseudomonadati</taxon>
        <taxon>Thermodesulfobacteriota</taxon>
        <taxon>Desulfovibrionia</taxon>
        <taxon>Desulfovibrionales</taxon>
        <taxon>Desulfovibrionaceae</taxon>
    </lineage>
</organism>
<evidence type="ECO:0000256" key="1">
    <source>
        <dbReference type="SAM" id="Coils"/>
    </source>
</evidence>
<feature type="compositionally biased region" description="Basic and acidic residues" evidence="2">
    <location>
        <begin position="84"/>
        <end position="94"/>
    </location>
</feature>
<evidence type="ECO:0000256" key="2">
    <source>
        <dbReference type="SAM" id="MobiDB-lite"/>
    </source>
</evidence>
<dbReference type="KEGG" id="das:Daes_1846"/>
<evidence type="ECO:0000313" key="5">
    <source>
        <dbReference type="Proteomes" id="UP000002191"/>
    </source>
</evidence>
<dbReference type="Pfam" id="PF13411">
    <property type="entry name" value="MerR_1"/>
    <property type="match status" value="1"/>
</dbReference>
<dbReference type="GO" id="GO:0006355">
    <property type="term" value="P:regulation of DNA-templated transcription"/>
    <property type="evidence" value="ECO:0007669"/>
    <property type="project" value="InterPro"/>
</dbReference>
<dbReference type="STRING" id="643562.Daes_1846"/>
<feature type="region of interest" description="Disordered" evidence="2">
    <location>
        <begin position="84"/>
        <end position="103"/>
    </location>
</feature>
<dbReference type="EMBL" id="CP002431">
    <property type="protein sequence ID" value="ADU62858.1"/>
    <property type="molecule type" value="Genomic_DNA"/>
</dbReference>
<feature type="coiled-coil region" evidence="1">
    <location>
        <begin position="113"/>
        <end position="165"/>
    </location>
</feature>
<dbReference type="SUPFAM" id="SSF46955">
    <property type="entry name" value="Putative DNA-binding domain"/>
    <property type="match status" value="1"/>
</dbReference>
<evidence type="ECO:0000259" key="3">
    <source>
        <dbReference type="Pfam" id="PF13411"/>
    </source>
</evidence>
<accession>E6VZ82</accession>
<name>E6VZ82_PSEA9</name>
<keyword evidence="1" id="KW-0175">Coiled coil</keyword>
<protein>
    <recommendedName>
        <fullName evidence="3">HTH merR-type domain-containing protein</fullName>
    </recommendedName>
</protein>
<gene>
    <name evidence="4" type="ordered locus">Daes_1846</name>
</gene>
<dbReference type="AlphaFoldDB" id="E6VZ82"/>
<dbReference type="eggNOG" id="COG0789">
    <property type="taxonomic scope" value="Bacteria"/>
</dbReference>
<dbReference type="Proteomes" id="UP000002191">
    <property type="component" value="Chromosome"/>
</dbReference>
<feature type="domain" description="HTH merR-type" evidence="3">
    <location>
        <begin position="7"/>
        <end position="74"/>
    </location>
</feature>
<reference evidence="5" key="1">
    <citation type="submission" date="2010-12" db="EMBL/GenBank/DDBJ databases">
        <title>Complete sequence of Desulfovibrio aespoeensis Aspo-2.</title>
        <authorList>
            <consortium name="US DOE Joint Genome Institute"/>
            <person name="Lucas S."/>
            <person name="Copeland A."/>
            <person name="Lapidus A."/>
            <person name="Cheng J.-F."/>
            <person name="Goodwin L."/>
            <person name="Pitluck S."/>
            <person name="Chertkov O."/>
            <person name="Misra M."/>
            <person name="Detter J.C."/>
            <person name="Han C."/>
            <person name="Tapia R."/>
            <person name="Land M."/>
            <person name="Hauser L."/>
            <person name="Kyrpides N."/>
            <person name="Ivanova N."/>
            <person name="Ovchinnikova G."/>
            <person name="Pedersen K."/>
            <person name="Jagevall S."/>
            <person name="Hazen T."/>
            <person name="Woyke T."/>
        </authorList>
    </citation>
    <scope>NUCLEOTIDE SEQUENCE [LARGE SCALE GENOMIC DNA]</scope>
    <source>
        <strain evidence="5">ATCC 700646 / DSM 10631 / Aspo-2</strain>
    </source>
</reference>
<dbReference type="InterPro" id="IPR009061">
    <property type="entry name" value="DNA-bd_dom_put_sf"/>
</dbReference>
<dbReference type="HOGENOM" id="CLU_929771_0_0_7"/>
<proteinExistence type="predicted"/>
<keyword evidence="5" id="KW-1185">Reference proteome</keyword>
<dbReference type="GO" id="GO:0003677">
    <property type="term" value="F:DNA binding"/>
    <property type="evidence" value="ECO:0007669"/>
    <property type="project" value="InterPro"/>
</dbReference>
<dbReference type="OrthoDB" id="5447718at2"/>
<dbReference type="Gene3D" id="1.10.1660.10">
    <property type="match status" value="1"/>
</dbReference>
<dbReference type="InterPro" id="IPR000551">
    <property type="entry name" value="MerR-type_HTH_dom"/>
</dbReference>
<sequence length="299" mass="34257">MSKRFISLREVGRQLEIPPSTVVYYKDKFQQFIPSSGGDGRRRRYPVEVVDIFRRIREMFTENWSVDQIEKELSLKFGRLRFDQQSDQSNDQHETFGGSPGFSREVGDILAKMADAMENQSLFRNEIRALRDEVESLRRERRDVERDYATKVSALEAELAALRRRMASRAGGESINFPPTEFLASPLVICSEGEYLGVQGKGGRSFSLKDFVRLIERKMSESMAVETSWRQQDGHWVLVVRTEDTGRKREQNVVLVAKKTVTPSANTVTEIIRLNIDGNDAPDALLLTLFRQLRAVFNG</sequence>
<evidence type="ECO:0000313" key="4">
    <source>
        <dbReference type="EMBL" id="ADU62858.1"/>
    </source>
</evidence>